<accession>A0A1Z5HNI0</accession>
<reference evidence="2" key="1">
    <citation type="journal article" date="2017" name="Appl. Environ. Microbiol.">
        <title>Genomic analysis of Calderihabitans maritimus KKC1, a thermophilic hydrogenogenic carboxydotrophic bacterium isolated from marine sediment.</title>
        <authorList>
            <person name="Omae K."/>
            <person name="Yoneda Y."/>
            <person name="Fukuyama Y."/>
            <person name="Yoshida T."/>
            <person name="Sako Y."/>
        </authorList>
    </citation>
    <scope>NUCLEOTIDE SEQUENCE [LARGE SCALE GENOMIC DNA]</scope>
    <source>
        <strain evidence="2">KKC1</strain>
    </source>
</reference>
<dbReference type="InterPro" id="IPR036638">
    <property type="entry name" value="HLH_DNA-bd_sf"/>
</dbReference>
<evidence type="ECO:0008006" key="3">
    <source>
        <dbReference type="Google" id="ProtNLM"/>
    </source>
</evidence>
<organism evidence="1 2">
    <name type="scientific">Calderihabitans maritimus</name>
    <dbReference type="NCBI Taxonomy" id="1246530"/>
    <lineage>
        <taxon>Bacteria</taxon>
        <taxon>Bacillati</taxon>
        <taxon>Bacillota</taxon>
        <taxon>Clostridia</taxon>
        <taxon>Neomoorellales</taxon>
        <taxon>Calderihabitantaceae</taxon>
        <taxon>Calderihabitans</taxon>
    </lineage>
</organism>
<sequence length="64" mass="7707">MRRKLELIEREIESLREELTNLVGNDLKKLQDPQVVEVNAKLDKLIAIYSRLKLDMHYRKERSQ</sequence>
<dbReference type="EMBL" id="BDGJ01000002">
    <property type="protein sequence ID" value="GAW90937.1"/>
    <property type="molecule type" value="Genomic_DNA"/>
</dbReference>
<dbReference type="GO" id="GO:0046983">
    <property type="term" value="F:protein dimerization activity"/>
    <property type="evidence" value="ECO:0007669"/>
    <property type="project" value="InterPro"/>
</dbReference>
<evidence type="ECO:0000313" key="2">
    <source>
        <dbReference type="Proteomes" id="UP000197032"/>
    </source>
</evidence>
<dbReference type="InterPro" id="IPR037208">
    <property type="entry name" value="Spo0E-like_sf"/>
</dbReference>
<dbReference type="Gene3D" id="4.10.280.10">
    <property type="entry name" value="Helix-loop-helix DNA-binding domain"/>
    <property type="match status" value="1"/>
</dbReference>
<dbReference type="Pfam" id="PF09388">
    <property type="entry name" value="SpoOE-like"/>
    <property type="match status" value="1"/>
</dbReference>
<name>A0A1Z5HNI0_9FIRM</name>
<dbReference type="InterPro" id="IPR018540">
    <property type="entry name" value="Spo0E-like"/>
</dbReference>
<proteinExistence type="predicted"/>
<gene>
    <name evidence="1" type="ORF">KKC1_00990</name>
</gene>
<dbReference type="RefSeq" id="WP_192868002.1">
    <property type="nucleotide sequence ID" value="NZ_BDGJ01000002.1"/>
</dbReference>
<keyword evidence="2" id="KW-1185">Reference proteome</keyword>
<dbReference type="AlphaFoldDB" id="A0A1Z5HNI0"/>
<dbReference type="SUPFAM" id="SSF140500">
    <property type="entry name" value="BAS1536-like"/>
    <property type="match status" value="1"/>
</dbReference>
<dbReference type="GO" id="GO:0043937">
    <property type="term" value="P:regulation of sporulation"/>
    <property type="evidence" value="ECO:0007669"/>
    <property type="project" value="InterPro"/>
</dbReference>
<dbReference type="Proteomes" id="UP000197032">
    <property type="component" value="Unassembled WGS sequence"/>
</dbReference>
<protein>
    <recommendedName>
        <fullName evidence="3">Spo0E like sporulation regulatory protein</fullName>
    </recommendedName>
</protein>
<evidence type="ECO:0000313" key="1">
    <source>
        <dbReference type="EMBL" id="GAW90937.1"/>
    </source>
</evidence>
<comment type="caution">
    <text evidence="1">The sequence shown here is derived from an EMBL/GenBank/DDBJ whole genome shotgun (WGS) entry which is preliminary data.</text>
</comment>